<gene>
    <name evidence="1" type="ORF">SAMN05421790_108113</name>
</gene>
<evidence type="ECO:0000313" key="2">
    <source>
        <dbReference type="Proteomes" id="UP000186795"/>
    </source>
</evidence>
<dbReference type="AlphaFoldDB" id="A0A1N7NC90"/>
<reference evidence="2" key="1">
    <citation type="submission" date="2017-01" db="EMBL/GenBank/DDBJ databases">
        <authorList>
            <person name="Varghese N."/>
            <person name="Submissions S."/>
        </authorList>
    </citation>
    <scope>NUCLEOTIDE SEQUENCE [LARGE SCALE GENOMIC DNA]</scope>
    <source>
        <strain evidence="2">DSM 45196</strain>
    </source>
</reference>
<dbReference type="OrthoDB" id="2989838at2"/>
<keyword evidence="2" id="KW-1185">Reference proteome</keyword>
<dbReference type="EMBL" id="FTOD01000008">
    <property type="protein sequence ID" value="SIS95799.1"/>
    <property type="molecule type" value="Genomic_DNA"/>
</dbReference>
<dbReference type="RefSeq" id="WP_143457136.1">
    <property type="nucleotide sequence ID" value="NZ_CP048103.1"/>
</dbReference>
<organism evidence="1 2">
    <name type="scientific">Kroppenstedtia eburnea</name>
    <dbReference type="NCBI Taxonomy" id="714067"/>
    <lineage>
        <taxon>Bacteria</taxon>
        <taxon>Bacillati</taxon>
        <taxon>Bacillota</taxon>
        <taxon>Bacilli</taxon>
        <taxon>Bacillales</taxon>
        <taxon>Thermoactinomycetaceae</taxon>
        <taxon>Kroppenstedtia</taxon>
    </lineage>
</organism>
<evidence type="ECO:0000313" key="1">
    <source>
        <dbReference type="EMBL" id="SIS95799.1"/>
    </source>
</evidence>
<proteinExistence type="predicted"/>
<sequence length="93" mass="10753">MDSQKKRMMTIILRMIKEVYQTTVQLEDVLHCGSVQILARDFDPMNELLEAVEYPQEKTDLVYELIQVYLDGEMTLDEVVLGIENGLKETTTV</sequence>
<accession>A0A1N7NC90</accession>
<dbReference type="Proteomes" id="UP000186795">
    <property type="component" value="Unassembled WGS sequence"/>
</dbReference>
<protein>
    <submittedName>
        <fullName evidence="1">Uncharacterized protein</fullName>
    </submittedName>
</protein>
<name>A0A1N7NC90_9BACL</name>